<comment type="caution">
    <text evidence="1">The sequence shown here is derived from an EMBL/GenBank/DDBJ whole genome shotgun (WGS) entry which is preliminary data.</text>
</comment>
<keyword evidence="2" id="KW-1185">Reference proteome</keyword>
<name>A0A373A1V3_9ACTN</name>
<reference evidence="1 2" key="1">
    <citation type="submission" date="2018-08" db="EMBL/GenBank/DDBJ databases">
        <title>Diversity &amp; Physiological Properties of Lignin-Decomposing Actinobacteria from Soil.</title>
        <authorList>
            <person name="Roh S.G."/>
            <person name="Kim S.B."/>
        </authorList>
    </citation>
    <scope>NUCLEOTIDE SEQUENCE [LARGE SCALE GENOMIC DNA]</scope>
    <source>
        <strain evidence="1 2">MMS17-GH009</strain>
    </source>
</reference>
<accession>A0A373A1V3</accession>
<gene>
    <name evidence="1" type="ORF">DR950_33700</name>
</gene>
<dbReference type="RefSeq" id="WP_147409205.1">
    <property type="nucleotide sequence ID" value="NZ_QVIG01000001.1"/>
</dbReference>
<evidence type="ECO:0000313" key="2">
    <source>
        <dbReference type="Proteomes" id="UP000263377"/>
    </source>
</evidence>
<dbReference type="EMBL" id="QVIG01000001">
    <property type="protein sequence ID" value="RGD62041.1"/>
    <property type="molecule type" value="Genomic_DNA"/>
</dbReference>
<organism evidence="1 2">
    <name type="scientific">Kitasatospora xanthocidica</name>
    <dbReference type="NCBI Taxonomy" id="83382"/>
    <lineage>
        <taxon>Bacteria</taxon>
        <taxon>Bacillati</taxon>
        <taxon>Actinomycetota</taxon>
        <taxon>Actinomycetes</taxon>
        <taxon>Kitasatosporales</taxon>
        <taxon>Streptomycetaceae</taxon>
        <taxon>Kitasatospora</taxon>
    </lineage>
</organism>
<proteinExistence type="predicted"/>
<evidence type="ECO:0000313" key="1">
    <source>
        <dbReference type="EMBL" id="RGD62041.1"/>
    </source>
</evidence>
<sequence>MIGAPTTMAHTAEPVTVDAEQYIARLRTQMAEAWGQAQAALALAREENAVRAAREADQARRIAELEATVAELRSAASTRP</sequence>
<dbReference type="AlphaFoldDB" id="A0A373A1V3"/>
<dbReference type="Proteomes" id="UP000263377">
    <property type="component" value="Unassembled WGS sequence"/>
</dbReference>
<protein>
    <submittedName>
        <fullName evidence="1">Uncharacterized protein</fullName>
    </submittedName>
</protein>